<reference evidence="1 2" key="1">
    <citation type="journal article" date="2019" name="Nat. Microbiol.">
        <title>Mediterranean grassland soil C-N compound turnover is dependent on rainfall and depth, and is mediated by genomically divergent microorganisms.</title>
        <authorList>
            <person name="Diamond S."/>
            <person name="Andeer P.F."/>
            <person name="Li Z."/>
            <person name="Crits-Christoph A."/>
            <person name="Burstein D."/>
            <person name="Anantharaman K."/>
            <person name="Lane K.R."/>
            <person name="Thomas B.C."/>
            <person name="Pan C."/>
            <person name="Northen T.R."/>
            <person name="Banfield J.F."/>
        </authorList>
    </citation>
    <scope>NUCLEOTIDE SEQUENCE [LARGE SCALE GENOMIC DNA]</scope>
    <source>
        <strain evidence="1">WS_2</strain>
    </source>
</reference>
<accession>A0A538S9M1</accession>
<dbReference type="InterPro" id="IPR021457">
    <property type="entry name" value="DUF3108"/>
</dbReference>
<gene>
    <name evidence="1" type="ORF">E6K72_13380</name>
</gene>
<dbReference type="Pfam" id="PF11306">
    <property type="entry name" value="DUF3108"/>
    <property type="match status" value="1"/>
</dbReference>
<evidence type="ECO:0000313" key="1">
    <source>
        <dbReference type="EMBL" id="TMQ48057.1"/>
    </source>
</evidence>
<dbReference type="Proteomes" id="UP000317716">
    <property type="component" value="Unassembled WGS sequence"/>
</dbReference>
<protein>
    <submittedName>
        <fullName evidence="1">DUF3108 domain-containing protein</fullName>
    </submittedName>
</protein>
<dbReference type="AlphaFoldDB" id="A0A538S9M1"/>
<comment type="caution">
    <text evidence="1">The sequence shown here is derived from an EMBL/GenBank/DDBJ whole genome shotgun (WGS) entry which is preliminary data.</text>
</comment>
<evidence type="ECO:0000313" key="2">
    <source>
        <dbReference type="Proteomes" id="UP000317716"/>
    </source>
</evidence>
<organism evidence="1 2">
    <name type="scientific">Eiseniibacteriota bacterium</name>
    <dbReference type="NCBI Taxonomy" id="2212470"/>
    <lineage>
        <taxon>Bacteria</taxon>
        <taxon>Candidatus Eiseniibacteriota</taxon>
    </lineage>
</organism>
<proteinExistence type="predicted"/>
<name>A0A538S9M1_UNCEI</name>
<dbReference type="EMBL" id="VBOS01000497">
    <property type="protein sequence ID" value="TMQ48057.1"/>
    <property type="molecule type" value="Genomic_DNA"/>
</dbReference>
<sequence>MGVRHRTCLMSAEMSFGGNCRRTAGAPPARFRAAWLALIVLALGLPAAGSGQNVPVDAGADSSDIAASVTLPASGQQEVLPAVSEPFRAGESLRFSVQYGGIRAGAAYLEVPQLTDWKGSPAYTLVARAESNSFVSHFYKVRNRIESVWDKRGRFSWRYSETRREGGNKVHDQIVFDHERHEALYHNGRAYPIPPQVQDALSSFYYTRFQALPIGGSLVFDYHASHKSQPLEVRVLGRDRVTTPAGAFNCVVIEPVLRAGGIFKNKGRLVIWLTDDERRMPVLMRSKVAIGSISVVLEEAHAGT</sequence>